<accession>A0A8S5M188</accession>
<dbReference type="Gene3D" id="1.10.3230.30">
    <property type="entry name" value="Phage gp6-like head-tail connector protein"/>
    <property type="match status" value="1"/>
</dbReference>
<sequence>METYLQELKRRLHILHDDDDDNLKSLIEIAHAKVKHWCGDFDLTDPVGRDLVFEQVRFIYHGKTELFYTLFASDLSQYGFTLATKE</sequence>
<dbReference type="NCBIfam" id="TIGR01560">
    <property type="entry name" value="put_DNA_pack"/>
    <property type="match status" value="1"/>
</dbReference>
<dbReference type="EMBL" id="BK014794">
    <property type="protein sequence ID" value="DAD75996.1"/>
    <property type="molecule type" value="Genomic_DNA"/>
</dbReference>
<protein>
    <submittedName>
        <fullName evidence="1">Head Tail Connector Protein</fullName>
    </submittedName>
</protein>
<proteinExistence type="predicted"/>
<organism evidence="1">
    <name type="scientific">Siphoviridae sp. ctzu221</name>
    <dbReference type="NCBI Taxonomy" id="2826534"/>
    <lineage>
        <taxon>Viruses</taxon>
        <taxon>Duplodnaviria</taxon>
        <taxon>Heunggongvirae</taxon>
        <taxon>Uroviricota</taxon>
        <taxon>Caudoviricetes</taxon>
    </lineage>
</organism>
<dbReference type="InterPro" id="IPR021146">
    <property type="entry name" value="Phage_gp6-like_head-tail"/>
</dbReference>
<dbReference type="InterPro" id="IPR006450">
    <property type="entry name" value="Phage_HK97_gp6-like"/>
</dbReference>
<dbReference type="Pfam" id="PF05135">
    <property type="entry name" value="Phage_connect_1"/>
    <property type="match status" value="1"/>
</dbReference>
<evidence type="ECO:0000313" key="1">
    <source>
        <dbReference type="EMBL" id="DAD75996.1"/>
    </source>
</evidence>
<name>A0A8S5M188_9CAUD</name>
<reference evidence="1" key="1">
    <citation type="journal article" date="2021" name="Proc. Natl. Acad. Sci. U.S.A.">
        <title>A Catalog of Tens of Thousands of Viruses from Human Metagenomes Reveals Hidden Associations with Chronic Diseases.</title>
        <authorList>
            <person name="Tisza M.J."/>
            <person name="Buck C.B."/>
        </authorList>
    </citation>
    <scope>NUCLEOTIDE SEQUENCE</scope>
    <source>
        <strain evidence="1">Ctzu221</strain>
    </source>
</reference>